<dbReference type="SUPFAM" id="SSF56219">
    <property type="entry name" value="DNase I-like"/>
    <property type="match status" value="1"/>
</dbReference>
<proteinExistence type="predicted"/>
<reference evidence="2" key="1">
    <citation type="submission" date="2014-11" db="EMBL/GenBank/DDBJ databases">
        <authorList>
            <person name="Otto D Thomas"/>
            <person name="Naeem Raeece"/>
        </authorList>
    </citation>
    <scope>NUCLEOTIDE SEQUENCE</scope>
</reference>
<feature type="region of interest" description="Disordered" evidence="1">
    <location>
        <begin position="201"/>
        <end position="223"/>
    </location>
</feature>
<sequence length="223" mass="25038">MEIAVFAEAPGFPLFVGLYDPHKELNYADETHLNNLTERIEEKRAERERKGESRFSEVCVMGDFNARTGKKTPLIVWTGKGGGEGEEWAQTGGREEVFRLERESEDETENTKGRALIHFCEMVGIVPLNGLRRCAVEEGGEKVAFNFDGSFTFDRGGDRGRSLIDYACMSPVSLPSVLLFSVFYVCSARSDHSALKLVLREEERENESGEGRGNEEENEANQE</sequence>
<accession>A0A0G4FJK2</accession>
<organism evidence="2">
    <name type="scientific">Chromera velia CCMP2878</name>
    <dbReference type="NCBI Taxonomy" id="1169474"/>
    <lineage>
        <taxon>Eukaryota</taxon>
        <taxon>Sar</taxon>
        <taxon>Alveolata</taxon>
        <taxon>Colpodellida</taxon>
        <taxon>Chromeraceae</taxon>
        <taxon>Chromera</taxon>
    </lineage>
</organism>
<dbReference type="Gene3D" id="3.60.10.10">
    <property type="entry name" value="Endonuclease/exonuclease/phosphatase"/>
    <property type="match status" value="1"/>
</dbReference>
<evidence type="ECO:0000256" key="1">
    <source>
        <dbReference type="SAM" id="MobiDB-lite"/>
    </source>
</evidence>
<evidence type="ECO:0008006" key="3">
    <source>
        <dbReference type="Google" id="ProtNLM"/>
    </source>
</evidence>
<dbReference type="AlphaFoldDB" id="A0A0G4FJK2"/>
<evidence type="ECO:0000313" key="2">
    <source>
        <dbReference type="EMBL" id="CEM13803.1"/>
    </source>
</evidence>
<feature type="compositionally biased region" description="Basic and acidic residues" evidence="1">
    <location>
        <begin position="201"/>
        <end position="215"/>
    </location>
</feature>
<dbReference type="PhylomeDB" id="A0A0G4FJK2"/>
<protein>
    <recommendedName>
        <fullName evidence="3">Endonuclease/exonuclease/phosphatase domain-containing protein</fullName>
    </recommendedName>
</protein>
<name>A0A0G4FJK2_9ALVE</name>
<dbReference type="InterPro" id="IPR036691">
    <property type="entry name" value="Endo/exonu/phosph_ase_sf"/>
</dbReference>
<dbReference type="EMBL" id="CDMZ01000413">
    <property type="protein sequence ID" value="CEM13803.1"/>
    <property type="molecule type" value="Genomic_DNA"/>
</dbReference>
<dbReference type="VEuPathDB" id="CryptoDB:Cvel_17312"/>
<gene>
    <name evidence="2" type="ORF">Cvel_17312</name>
</gene>